<evidence type="ECO:0000256" key="3">
    <source>
        <dbReference type="SAM" id="MobiDB-lite"/>
    </source>
</evidence>
<dbReference type="Gene3D" id="2.130.10.10">
    <property type="entry name" value="YVTN repeat-like/Quinoprotein amine dehydrogenase"/>
    <property type="match status" value="1"/>
</dbReference>
<keyword evidence="1" id="KW-0853">WD repeat</keyword>
<evidence type="ECO:0000256" key="1">
    <source>
        <dbReference type="ARBA" id="ARBA00022574"/>
    </source>
</evidence>
<dbReference type="InterPro" id="IPR036322">
    <property type="entry name" value="WD40_repeat_dom_sf"/>
</dbReference>
<dbReference type="EMBL" id="BQKI01000105">
    <property type="protein sequence ID" value="GJN40186.1"/>
    <property type="molecule type" value="Genomic_DNA"/>
</dbReference>
<dbReference type="InterPro" id="IPR045151">
    <property type="entry name" value="DCAF8"/>
</dbReference>
<dbReference type="PANTHER" id="PTHR15574:SF65">
    <property type="entry name" value="TRANSDUCIN_WD40 REPEAT-LIKE SUPERFAMILY PROTEIN"/>
    <property type="match status" value="1"/>
</dbReference>
<sequence length="198" mass="21754">MAAAVEALLAEGPAAASSRSAGVRSAPPSPAPPPAGFSGSEFDLRSDSATKLFTCYSFSNSRRHVRLNTIAIDPRNPCYFSIGGSDEYVRLYDMRFLSDDSRNTYQPVDTFCPKHLMGGKVHITGIAYSYAREILVSYNDEHVYLFQSNMVLVRTLGDGGIDDGKMMHEAIQRCPIKVMPLPKNAKEIIASNERGREV</sequence>
<reference evidence="4" key="1">
    <citation type="journal article" date="2018" name="DNA Res.">
        <title>Multiple hybrid de novo genome assembly of finger millet, an orphan allotetraploid crop.</title>
        <authorList>
            <person name="Hatakeyama M."/>
            <person name="Aluri S."/>
            <person name="Balachadran M.T."/>
            <person name="Sivarajan S.R."/>
            <person name="Patrignani A."/>
            <person name="Gruter S."/>
            <person name="Poveda L."/>
            <person name="Shimizu-Inatsugi R."/>
            <person name="Baeten J."/>
            <person name="Francoijs K.J."/>
            <person name="Nataraja K.N."/>
            <person name="Reddy Y.A.N."/>
            <person name="Phadnis S."/>
            <person name="Ravikumar R.L."/>
            <person name="Schlapbach R."/>
            <person name="Sreeman S.M."/>
            <person name="Shimizu K.K."/>
        </authorList>
    </citation>
    <scope>NUCLEOTIDE SEQUENCE</scope>
</reference>
<dbReference type="Proteomes" id="UP001054889">
    <property type="component" value="Unassembled WGS sequence"/>
</dbReference>
<feature type="compositionally biased region" description="Low complexity" evidence="3">
    <location>
        <begin position="13"/>
        <end position="26"/>
    </location>
</feature>
<organism evidence="4 5">
    <name type="scientific">Eleusine coracana subsp. coracana</name>
    <dbReference type="NCBI Taxonomy" id="191504"/>
    <lineage>
        <taxon>Eukaryota</taxon>
        <taxon>Viridiplantae</taxon>
        <taxon>Streptophyta</taxon>
        <taxon>Embryophyta</taxon>
        <taxon>Tracheophyta</taxon>
        <taxon>Spermatophyta</taxon>
        <taxon>Magnoliopsida</taxon>
        <taxon>Liliopsida</taxon>
        <taxon>Poales</taxon>
        <taxon>Poaceae</taxon>
        <taxon>PACMAD clade</taxon>
        <taxon>Chloridoideae</taxon>
        <taxon>Cynodonteae</taxon>
        <taxon>Eleusininae</taxon>
        <taxon>Eleusine</taxon>
    </lineage>
</organism>
<name>A0AAV5G154_ELECO</name>
<protein>
    <submittedName>
        <fullName evidence="4">Uncharacterized protein</fullName>
    </submittedName>
</protein>
<feature type="region of interest" description="Disordered" evidence="3">
    <location>
        <begin position="13"/>
        <end position="40"/>
    </location>
</feature>
<proteinExistence type="predicted"/>
<dbReference type="GO" id="GO:0005737">
    <property type="term" value="C:cytoplasm"/>
    <property type="evidence" value="ECO:0007669"/>
    <property type="project" value="TreeGrafter"/>
</dbReference>
<keyword evidence="5" id="KW-1185">Reference proteome</keyword>
<dbReference type="SUPFAM" id="SSF50978">
    <property type="entry name" value="WD40 repeat-like"/>
    <property type="match status" value="1"/>
</dbReference>
<evidence type="ECO:0000313" key="4">
    <source>
        <dbReference type="EMBL" id="GJN40186.1"/>
    </source>
</evidence>
<accession>A0AAV5G154</accession>
<dbReference type="PANTHER" id="PTHR15574">
    <property type="entry name" value="WD REPEAT DOMAIN-CONTAINING FAMILY"/>
    <property type="match status" value="1"/>
</dbReference>
<dbReference type="InterPro" id="IPR015943">
    <property type="entry name" value="WD40/YVTN_repeat-like_dom_sf"/>
</dbReference>
<evidence type="ECO:0000313" key="5">
    <source>
        <dbReference type="Proteomes" id="UP001054889"/>
    </source>
</evidence>
<keyword evidence="2" id="KW-0677">Repeat</keyword>
<comment type="caution">
    <text evidence="4">The sequence shown here is derived from an EMBL/GenBank/DDBJ whole genome shotgun (WGS) entry which is preliminary data.</text>
</comment>
<gene>
    <name evidence="4" type="primary">gb29366</name>
    <name evidence="4" type="ORF">PR202_gb29366</name>
</gene>
<reference evidence="4" key="2">
    <citation type="submission" date="2021-12" db="EMBL/GenBank/DDBJ databases">
        <title>Resequencing data analysis of finger millet.</title>
        <authorList>
            <person name="Hatakeyama M."/>
            <person name="Aluri S."/>
            <person name="Balachadran M.T."/>
            <person name="Sivarajan S.R."/>
            <person name="Poveda L."/>
            <person name="Shimizu-Inatsugi R."/>
            <person name="Schlapbach R."/>
            <person name="Sreeman S.M."/>
            <person name="Shimizu K.K."/>
        </authorList>
    </citation>
    <scope>NUCLEOTIDE SEQUENCE</scope>
</reference>
<evidence type="ECO:0000256" key="2">
    <source>
        <dbReference type="ARBA" id="ARBA00022737"/>
    </source>
</evidence>
<dbReference type="AlphaFoldDB" id="A0AAV5G154"/>
<dbReference type="GO" id="GO:0080008">
    <property type="term" value="C:Cul4-RING E3 ubiquitin ligase complex"/>
    <property type="evidence" value="ECO:0007669"/>
    <property type="project" value="TreeGrafter"/>
</dbReference>